<dbReference type="PANTHER" id="PTHR33112">
    <property type="entry name" value="DOMAIN PROTEIN, PUTATIVE-RELATED"/>
    <property type="match status" value="1"/>
</dbReference>
<gene>
    <name evidence="2" type="ORF">B0T24DRAFT_215825</name>
</gene>
<dbReference type="InterPro" id="IPR010730">
    <property type="entry name" value="HET"/>
</dbReference>
<dbReference type="EMBL" id="JAULSN010000003">
    <property type="protein sequence ID" value="KAK3376142.1"/>
    <property type="molecule type" value="Genomic_DNA"/>
</dbReference>
<feature type="domain" description="Heterokaryon incompatibility" evidence="1">
    <location>
        <begin position="300"/>
        <end position="456"/>
    </location>
</feature>
<protein>
    <submittedName>
        <fullName evidence="2">Heterokaryon incompatibility protein-domain-containing protein</fullName>
    </submittedName>
</protein>
<reference evidence="2" key="2">
    <citation type="submission" date="2023-06" db="EMBL/GenBank/DDBJ databases">
        <authorList>
            <consortium name="Lawrence Berkeley National Laboratory"/>
            <person name="Haridas S."/>
            <person name="Hensen N."/>
            <person name="Bonometti L."/>
            <person name="Westerberg I."/>
            <person name="Brannstrom I.O."/>
            <person name="Guillou S."/>
            <person name="Cros-Aarteil S."/>
            <person name="Calhoun S."/>
            <person name="Kuo A."/>
            <person name="Mondo S."/>
            <person name="Pangilinan J."/>
            <person name="Riley R."/>
            <person name="Labutti K."/>
            <person name="Andreopoulos B."/>
            <person name="Lipzen A."/>
            <person name="Chen C."/>
            <person name="Yanf M."/>
            <person name="Daum C."/>
            <person name="Ng V."/>
            <person name="Clum A."/>
            <person name="Steindorff A."/>
            <person name="Ohm R."/>
            <person name="Martin F."/>
            <person name="Silar P."/>
            <person name="Natvig D."/>
            <person name="Lalanne C."/>
            <person name="Gautier V."/>
            <person name="Ament-Velasquez S.L."/>
            <person name="Kruys A."/>
            <person name="Hutchinson M.I."/>
            <person name="Powell A.J."/>
            <person name="Barry K."/>
            <person name="Miller A.N."/>
            <person name="Grigoriev I.V."/>
            <person name="Debuchy R."/>
            <person name="Gladieux P."/>
            <person name="Thoren M.H."/>
            <person name="Johannesson H."/>
        </authorList>
    </citation>
    <scope>NUCLEOTIDE SEQUENCE</scope>
    <source>
        <strain evidence="2">CBS 958.72</strain>
    </source>
</reference>
<proteinExistence type="predicted"/>
<evidence type="ECO:0000259" key="1">
    <source>
        <dbReference type="Pfam" id="PF06985"/>
    </source>
</evidence>
<comment type="caution">
    <text evidence="2">The sequence shown here is derived from an EMBL/GenBank/DDBJ whole genome shotgun (WGS) entry which is preliminary data.</text>
</comment>
<accession>A0AAE0KH40</accession>
<evidence type="ECO:0000313" key="2">
    <source>
        <dbReference type="EMBL" id="KAK3376142.1"/>
    </source>
</evidence>
<evidence type="ECO:0000313" key="3">
    <source>
        <dbReference type="Proteomes" id="UP001287356"/>
    </source>
</evidence>
<dbReference type="Pfam" id="PF06985">
    <property type="entry name" value="HET"/>
    <property type="match status" value="1"/>
</dbReference>
<dbReference type="PANTHER" id="PTHR33112:SF16">
    <property type="entry name" value="HETEROKARYON INCOMPATIBILITY DOMAIN-CONTAINING PROTEIN"/>
    <property type="match status" value="1"/>
</dbReference>
<name>A0AAE0KH40_9PEZI</name>
<keyword evidence="3" id="KW-1185">Reference proteome</keyword>
<sequence length="794" mass="86591">MGSLQAIAFLQRVRERLRYPDRGPPEPRPFTFENPHSCTHCETAHLDLQVTERVFICWDCQHKGVGNVTDGGGYVCSNCGRPFGTSGGHDLWYTATLDHNVSQAVDAARSGCELYRWIATKTARYIPAVAKRWEAPEVMDAIAAHCRFEVSGLSSLGPDQDGRCVLSFRLVCPGAVPEHLRTNSMVLGELPAWAAAGDPASEYILSRPYGLDVTSQQSMRFAKHCFSVCMDRHTWCRTDQIRHLALDREAEEILPRETVSFGDVPTRLIDVGTSDSPRLRLVETADDNGALMGDVSEAGFMALSYCWGGDQQAKLLAAKVADYKCSIDPARLPRTLQEAVWVARTTGFRYLWVDSLCIHQDDLDGHGNNPDKATEITRMASYYGRAAVTLCAASSERAVDGFLRVRKDAGLALGPVQMRLRSKAAGHAPIGCVFLVDEPDAPPAEPITTRGWTLQESLLSRRILIFARRQLYWSCLNSFGGCGGSITALTNRTIPGVQSLVDGIYPAGSLIEQPTWAQWGVIVADYTRRGLGREGDKLWAVAALAQHMAAMSRARGEDPAYAAGLLVDQAEPGMWLPQLLWHPVTPDARRPGTARAPSWSWASVDGPVVVPSWEPRLAEYAAVKAWEVDLLVEAAPYGALSGGRMTLAAKVQPLSRAQAASAVSWGDWSRGTQLDDLYDAGPWGKTEGSEYGWALVLLADCAEDRRMIEADLESKEPRSADPLLVAMLPLTTGELVGVQGLLVRQDAGGTGTSGGSYRRLGGFQLRAGSQAGGRPESSLFKFFEEAETKNLRLV</sequence>
<dbReference type="Proteomes" id="UP001287356">
    <property type="component" value="Unassembled WGS sequence"/>
</dbReference>
<dbReference type="AlphaFoldDB" id="A0AAE0KH40"/>
<reference evidence="2" key="1">
    <citation type="journal article" date="2023" name="Mol. Phylogenet. Evol.">
        <title>Genome-scale phylogeny and comparative genomics of the fungal order Sordariales.</title>
        <authorList>
            <person name="Hensen N."/>
            <person name="Bonometti L."/>
            <person name="Westerberg I."/>
            <person name="Brannstrom I.O."/>
            <person name="Guillou S."/>
            <person name="Cros-Aarteil S."/>
            <person name="Calhoun S."/>
            <person name="Haridas S."/>
            <person name="Kuo A."/>
            <person name="Mondo S."/>
            <person name="Pangilinan J."/>
            <person name="Riley R."/>
            <person name="LaButti K."/>
            <person name="Andreopoulos B."/>
            <person name="Lipzen A."/>
            <person name="Chen C."/>
            <person name="Yan M."/>
            <person name="Daum C."/>
            <person name="Ng V."/>
            <person name="Clum A."/>
            <person name="Steindorff A."/>
            <person name="Ohm R.A."/>
            <person name="Martin F."/>
            <person name="Silar P."/>
            <person name="Natvig D.O."/>
            <person name="Lalanne C."/>
            <person name="Gautier V."/>
            <person name="Ament-Velasquez S.L."/>
            <person name="Kruys A."/>
            <person name="Hutchinson M.I."/>
            <person name="Powell A.J."/>
            <person name="Barry K."/>
            <person name="Miller A.N."/>
            <person name="Grigoriev I.V."/>
            <person name="Debuchy R."/>
            <person name="Gladieux P."/>
            <person name="Hiltunen Thoren M."/>
            <person name="Johannesson H."/>
        </authorList>
    </citation>
    <scope>NUCLEOTIDE SEQUENCE</scope>
    <source>
        <strain evidence="2">CBS 958.72</strain>
    </source>
</reference>
<organism evidence="2 3">
    <name type="scientific">Lasiosphaeria ovina</name>
    <dbReference type="NCBI Taxonomy" id="92902"/>
    <lineage>
        <taxon>Eukaryota</taxon>
        <taxon>Fungi</taxon>
        <taxon>Dikarya</taxon>
        <taxon>Ascomycota</taxon>
        <taxon>Pezizomycotina</taxon>
        <taxon>Sordariomycetes</taxon>
        <taxon>Sordariomycetidae</taxon>
        <taxon>Sordariales</taxon>
        <taxon>Lasiosphaeriaceae</taxon>
        <taxon>Lasiosphaeria</taxon>
    </lineage>
</organism>